<feature type="compositionally biased region" description="Polar residues" evidence="1">
    <location>
        <begin position="286"/>
        <end position="300"/>
    </location>
</feature>
<feature type="region of interest" description="Disordered" evidence="1">
    <location>
        <begin position="285"/>
        <end position="314"/>
    </location>
</feature>
<evidence type="ECO:0000256" key="1">
    <source>
        <dbReference type="SAM" id="MobiDB-lite"/>
    </source>
</evidence>
<reference evidence="2 3" key="1">
    <citation type="submission" date="2019-05" db="EMBL/GenBank/DDBJ databases">
        <title>Emergence of the Ug99 lineage of the wheat stem rust pathogen through somatic hybridization.</title>
        <authorList>
            <person name="Li F."/>
            <person name="Upadhyaya N.M."/>
            <person name="Sperschneider J."/>
            <person name="Matny O."/>
            <person name="Nguyen-Phuc H."/>
            <person name="Mago R."/>
            <person name="Raley C."/>
            <person name="Miller M.E."/>
            <person name="Silverstein K.A.T."/>
            <person name="Henningsen E."/>
            <person name="Hirsch C.D."/>
            <person name="Visser B."/>
            <person name="Pretorius Z.A."/>
            <person name="Steffenson B.J."/>
            <person name="Schwessinger B."/>
            <person name="Dodds P.N."/>
            <person name="Figueroa M."/>
        </authorList>
    </citation>
    <scope>NUCLEOTIDE SEQUENCE [LARGE SCALE GENOMIC DNA]</scope>
    <source>
        <strain evidence="2">21-0</strain>
    </source>
</reference>
<feature type="region of interest" description="Disordered" evidence="1">
    <location>
        <begin position="247"/>
        <end position="273"/>
    </location>
</feature>
<feature type="region of interest" description="Disordered" evidence="1">
    <location>
        <begin position="98"/>
        <end position="131"/>
    </location>
</feature>
<dbReference type="OrthoDB" id="10413477at2759"/>
<feature type="compositionally biased region" description="Pro residues" evidence="1">
    <location>
        <begin position="214"/>
        <end position="230"/>
    </location>
</feature>
<feature type="region of interest" description="Disordered" evidence="1">
    <location>
        <begin position="609"/>
        <end position="630"/>
    </location>
</feature>
<feature type="compositionally biased region" description="Basic residues" evidence="1">
    <location>
        <begin position="547"/>
        <end position="556"/>
    </location>
</feature>
<organism evidence="2 3">
    <name type="scientific">Puccinia graminis f. sp. tritici</name>
    <dbReference type="NCBI Taxonomy" id="56615"/>
    <lineage>
        <taxon>Eukaryota</taxon>
        <taxon>Fungi</taxon>
        <taxon>Dikarya</taxon>
        <taxon>Basidiomycota</taxon>
        <taxon>Pucciniomycotina</taxon>
        <taxon>Pucciniomycetes</taxon>
        <taxon>Pucciniales</taxon>
        <taxon>Pucciniaceae</taxon>
        <taxon>Puccinia</taxon>
    </lineage>
</organism>
<dbReference type="Proteomes" id="UP000324748">
    <property type="component" value="Unassembled WGS sequence"/>
</dbReference>
<feature type="compositionally biased region" description="Basic and acidic residues" evidence="1">
    <location>
        <begin position="609"/>
        <end position="620"/>
    </location>
</feature>
<protein>
    <submittedName>
        <fullName evidence="2">Uncharacterized protein</fullName>
    </submittedName>
</protein>
<keyword evidence="3" id="KW-1185">Reference proteome</keyword>
<feature type="compositionally biased region" description="Low complexity" evidence="1">
    <location>
        <begin position="194"/>
        <end position="213"/>
    </location>
</feature>
<feature type="region of interest" description="Disordered" evidence="1">
    <location>
        <begin position="389"/>
        <end position="424"/>
    </location>
</feature>
<feature type="compositionally biased region" description="Low complexity" evidence="1">
    <location>
        <begin position="396"/>
        <end position="410"/>
    </location>
</feature>
<proteinExistence type="predicted"/>
<dbReference type="EMBL" id="VSWC01000157">
    <property type="protein sequence ID" value="KAA1074649.1"/>
    <property type="molecule type" value="Genomic_DNA"/>
</dbReference>
<gene>
    <name evidence="2" type="ORF">PGT21_014575</name>
</gene>
<feature type="compositionally biased region" description="Low complexity" evidence="1">
    <location>
        <begin position="557"/>
        <end position="568"/>
    </location>
</feature>
<feature type="region of interest" description="Disordered" evidence="1">
    <location>
        <begin position="545"/>
        <end position="583"/>
    </location>
</feature>
<feature type="compositionally biased region" description="Acidic residues" evidence="1">
    <location>
        <begin position="621"/>
        <end position="630"/>
    </location>
</feature>
<feature type="compositionally biased region" description="Low complexity" evidence="1">
    <location>
        <begin position="247"/>
        <end position="265"/>
    </location>
</feature>
<feature type="region of interest" description="Disordered" evidence="1">
    <location>
        <begin position="177"/>
        <end position="234"/>
    </location>
</feature>
<dbReference type="AlphaFoldDB" id="A0A5B0MEN8"/>
<sequence length="630" mass="67232">MTQRRSRRLFSQTENSYESRIQYLEEVVHILVAGSNSTCFPLFSTTPLASSFRYSIKRGLEPVLPDKTAISLAADWRIGRPIRQKFFSSPPRRQNRLITTCDTSLHPARVPSPTPPTSLTNPASPTTFGVANSANTAKSSLTSDLANKPTGFSPLDSPYSPLASVRLLDERPADTTSFLPEEALSPSPTPPYSPSTYPSITQTPSPDSARSSSPAPPQLTPTTPSDPPPHCQKRPIDIQRASALSISSSSPALPPLRSSTTPTNSALSSSRLPLHDCMKSTKAEDTSVTCSPASKISKSVSPAPLPLRSTTPSTPLATLYPLNSKINLHSATDSSPLTSTSDSMETLALLMPSEAHASHAITLTQRSNSANVAEPNDFLTLDNTPATPTAIIDVNPDPTTDTATTSAASSPHDHQLTSIPVTDGTIGPTSLSSLKLINNNDNQDNFLPTTNLAQSLTDTIDDTTTPLPVTSPVNPTLPLPDCSTPICPTAPACPAKLEIAGIGSLTVENDDSNSTDAQLAPEYSRTTLEYYNDIDNYLKLSGVNETKKKKKKKKKTTNSGSNSSTTSSAQPSDTLNTPEHLLPSLPVDVPAAALGALTVMDDEALAALKRQDDPRYRPIEDSEFVPFEDW</sequence>
<comment type="caution">
    <text evidence="2">The sequence shown here is derived from an EMBL/GenBank/DDBJ whole genome shotgun (WGS) entry which is preliminary data.</text>
</comment>
<evidence type="ECO:0000313" key="3">
    <source>
        <dbReference type="Proteomes" id="UP000324748"/>
    </source>
</evidence>
<accession>A0A5B0MEN8</accession>
<feature type="compositionally biased region" description="Low complexity" evidence="1">
    <location>
        <begin position="117"/>
        <end position="127"/>
    </location>
</feature>
<name>A0A5B0MEN8_PUCGR</name>
<evidence type="ECO:0000313" key="2">
    <source>
        <dbReference type="EMBL" id="KAA1074649.1"/>
    </source>
</evidence>